<dbReference type="InterPro" id="IPR024687">
    <property type="entry name" value="MMS19_C"/>
</dbReference>
<comment type="subcellular location">
    <subcellularLocation>
        <location evidence="2">Cytoplasm</location>
        <location evidence="2">Cytoskeleton</location>
        <location evidence="2">Spindle</location>
    </subcellularLocation>
    <subcellularLocation>
        <location evidence="2">Nucleus</location>
    </subcellularLocation>
</comment>
<dbReference type="GO" id="GO:0016226">
    <property type="term" value="P:iron-sulfur cluster assembly"/>
    <property type="evidence" value="ECO:0007669"/>
    <property type="project" value="UniProtKB-UniRule"/>
</dbReference>
<dbReference type="Pfam" id="PF12460">
    <property type="entry name" value="MMS19_C"/>
    <property type="match status" value="1"/>
</dbReference>
<dbReference type="PANTHER" id="PTHR12891">
    <property type="entry name" value="DNA REPAIR/TRANSCRIPTION PROTEIN MET18/MMS19"/>
    <property type="match status" value="1"/>
</dbReference>
<organism evidence="4 5">
    <name type="scientific">Dissostichus eleginoides</name>
    <name type="common">Patagonian toothfish</name>
    <name type="synonym">Dissostichus amissus</name>
    <dbReference type="NCBI Taxonomy" id="100907"/>
    <lineage>
        <taxon>Eukaryota</taxon>
        <taxon>Metazoa</taxon>
        <taxon>Chordata</taxon>
        <taxon>Craniata</taxon>
        <taxon>Vertebrata</taxon>
        <taxon>Euteleostomi</taxon>
        <taxon>Actinopterygii</taxon>
        <taxon>Neopterygii</taxon>
        <taxon>Teleostei</taxon>
        <taxon>Neoteleostei</taxon>
        <taxon>Acanthomorphata</taxon>
        <taxon>Eupercaria</taxon>
        <taxon>Perciformes</taxon>
        <taxon>Notothenioidei</taxon>
        <taxon>Nototheniidae</taxon>
        <taxon>Dissostichus</taxon>
    </lineage>
</organism>
<sequence>MIWVAKALLLRYHPLDSPDILNRGCHADVRIMYRQRFFSENSAKLVQGFNAAPQEKKPNFLKALSNIVNKLPKQVQLTELPAALSCPDLGVQLSTLSCLQPVLVDPPPSLIQQLEALIGRLLALTGSPDMEVRISSLRCIHAVSQFPEHEILPVRARVLRALARPLDDRKRLVRREAVHARNDW</sequence>
<evidence type="ECO:0000259" key="3">
    <source>
        <dbReference type="Pfam" id="PF12460"/>
    </source>
</evidence>
<dbReference type="PANTHER" id="PTHR12891:SF0">
    <property type="entry name" value="MMS19 NUCLEOTIDE EXCISION REPAIR PROTEIN HOMOLOG"/>
    <property type="match status" value="1"/>
</dbReference>
<feature type="domain" description="MMS19 C-terminal" evidence="3">
    <location>
        <begin position="16"/>
        <end position="143"/>
    </location>
</feature>
<comment type="subunit">
    <text evidence="2">Component of the CIA complex.</text>
</comment>
<protein>
    <recommendedName>
        <fullName evidence="2">MMS19 nucleotide excision repair protein</fullName>
    </recommendedName>
</protein>
<keyword evidence="2" id="KW-0227">DNA damage</keyword>
<keyword evidence="5" id="KW-1185">Reference proteome</keyword>
<keyword evidence="2" id="KW-0539">Nucleus</keyword>
<dbReference type="InterPro" id="IPR016024">
    <property type="entry name" value="ARM-type_fold"/>
</dbReference>
<comment type="function">
    <text evidence="2">Key component of the cytosolic iron-sulfur protein assembly (CIA) complex, a multiprotein complex that mediates the incorporation of iron-sulfur cluster into apoproteins specifically involved in DNA metabolism and genomic integrity. In the CIA complex, MMS19 acts as an adapter between early-acting CIA components and a subset of cellular target iron-sulfur proteins.</text>
</comment>
<dbReference type="SUPFAM" id="SSF48371">
    <property type="entry name" value="ARM repeat"/>
    <property type="match status" value="1"/>
</dbReference>
<dbReference type="GO" id="GO:0097361">
    <property type="term" value="C:cytosolic [4Fe-4S] assembly targeting complex"/>
    <property type="evidence" value="ECO:0007669"/>
    <property type="project" value="UniProtKB-UniRule"/>
</dbReference>
<evidence type="ECO:0000256" key="2">
    <source>
        <dbReference type="RuleBase" id="RU367072"/>
    </source>
</evidence>
<dbReference type="GO" id="GO:0006281">
    <property type="term" value="P:DNA repair"/>
    <property type="evidence" value="ECO:0007669"/>
    <property type="project" value="UniProtKB-UniRule"/>
</dbReference>
<keyword evidence="2" id="KW-0206">Cytoskeleton</keyword>
<dbReference type="InterPro" id="IPR011989">
    <property type="entry name" value="ARM-like"/>
</dbReference>
<comment type="similarity">
    <text evidence="1 2">Belongs to the MET18/MMS19 family.</text>
</comment>
<reference evidence="4" key="1">
    <citation type="submission" date="2023-04" db="EMBL/GenBank/DDBJ databases">
        <title>Chromosome-level genome of Chaenocephalus aceratus.</title>
        <authorList>
            <person name="Park H."/>
        </authorList>
    </citation>
    <scope>NUCLEOTIDE SEQUENCE</scope>
    <source>
        <strain evidence="4">DE</strain>
        <tissue evidence="4">Muscle</tissue>
    </source>
</reference>
<accession>A0AAD9EX68</accession>
<evidence type="ECO:0000313" key="5">
    <source>
        <dbReference type="Proteomes" id="UP001228049"/>
    </source>
</evidence>
<proteinExistence type="inferred from homology"/>
<dbReference type="GO" id="GO:0071817">
    <property type="term" value="C:MMXD complex"/>
    <property type="evidence" value="ECO:0007669"/>
    <property type="project" value="TreeGrafter"/>
</dbReference>
<comment type="caution">
    <text evidence="4">The sequence shown here is derived from an EMBL/GenBank/DDBJ whole genome shotgun (WGS) entry which is preliminary data.</text>
</comment>
<keyword evidence="2" id="KW-0234">DNA repair</keyword>
<dbReference type="GO" id="GO:0051604">
    <property type="term" value="P:protein maturation"/>
    <property type="evidence" value="ECO:0007669"/>
    <property type="project" value="UniProtKB-UniRule"/>
</dbReference>
<evidence type="ECO:0000313" key="4">
    <source>
        <dbReference type="EMBL" id="KAK1881479.1"/>
    </source>
</evidence>
<gene>
    <name evidence="4" type="ORF">KUDE01_024644</name>
</gene>
<dbReference type="InterPro" id="IPR039920">
    <property type="entry name" value="MMS19"/>
</dbReference>
<dbReference type="GO" id="GO:0005634">
    <property type="term" value="C:nucleus"/>
    <property type="evidence" value="ECO:0007669"/>
    <property type="project" value="UniProtKB-SubCell"/>
</dbReference>
<evidence type="ECO:0000256" key="1">
    <source>
        <dbReference type="ARBA" id="ARBA00009340"/>
    </source>
</evidence>
<dbReference type="EMBL" id="JASDAP010000024">
    <property type="protein sequence ID" value="KAK1881479.1"/>
    <property type="molecule type" value="Genomic_DNA"/>
</dbReference>
<dbReference type="AlphaFoldDB" id="A0AAD9EX68"/>
<keyword evidence="2" id="KW-0963">Cytoplasm</keyword>
<name>A0AAD9EX68_DISEL</name>
<dbReference type="Gene3D" id="1.25.10.10">
    <property type="entry name" value="Leucine-rich Repeat Variant"/>
    <property type="match status" value="1"/>
</dbReference>
<dbReference type="Proteomes" id="UP001228049">
    <property type="component" value="Unassembled WGS sequence"/>
</dbReference>